<accession>A0A4Q9MFG8</accession>
<sequence>MTEYDYSPDAMERYQAKMAGVGKWANEQSYWRTGYTNPFTPEVSSPSSAPRPSSRPETSSSHPRPQPTRSRTLPANLAVPAAKPGGSSAHGHTSRALAYAQADPRAVRPSTGTPARTTTRHRSGSQPAPVDVRTPYPYPAPAPGQKVVQAPRGSPMVYAPPGARVIYKEYDYVPGKATVLPPARPGERFVVVPPPGGRVDVMSADRLRSSSHTRSNSRSSGSKSSGSSPTKRSGDPLFKRILTNLKPNIEWGHDRDSSRSRSSSRREGSKLRSASR</sequence>
<feature type="compositionally biased region" description="Polar residues" evidence="1">
    <location>
        <begin position="33"/>
        <end position="43"/>
    </location>
</feature>
<feature type="compositionally biased region" description="Basic and acidic residues" evidence="1">
    <location>
        <begin position="251"/>
        <end position="270"/>
    </location>
</feature>
<dbReference type="EMBL" id="ML143461">
    <property type="protein sequence ID" value="TBU25447.1"/>
    <property type="molecule type" value="Genomic_DNA"/>
</dbReference>
<organism evidence="2">
    <name type="scientific">Dichomitus squalens</name>
    <dbReference type="NCBI Taxonomy" id="114155"/>
    <lineage>
        <taxon>Eukaryota</taxon>
        <taxon>Fungi</taxon>
        <taxon>Dikarya</taxon>
        <taxon>Basidiomycota</taxon>
        <taxon>Agaricomycotina</taxon>
        <taxon>Agaricomycetes</taxon>
        <taxon>Polyporales</taxon>
        <taxon>Polyporaceae</taxon>
        <taxon>Dichomitus</taxon>
    </lineage>
</organism>
<dbReference type="Proteomes" id="UP000292957">
    <property type="component" value="Unassembled WGS sequence"/>
</dbReference>
<name>A0A4Q9MFG8_9APHY</name>
<evidence type="ECO:0000313" key="2">
    <source>
        <dbReference type="EMBL" id="TBU25447.1"/>
    </source>
</evidence>
<dbReference type="AlphaFoldDB" id="A0A4Q9MFG8"/>
<reference evidence="2" key="1">
    <citation type="submission" date="2019-01" db="EMBL/GenBank/DDBJ databases">
        <title>Draft genome sequences of three monokaryotic isolates of the white-rot basidiomycete fungus Dichomitus squalens.</title>
        <authorList>
            <consortium name="DOE Joint Genome Institute"/>
            <person name="Lopez S.C."/>
            <person name="Andreopoulos B."/>
            <person name="Pangilinan J."/>
            <person name="Lipzen A."/>
            <person name="Riley R."/>
            <person name="Ahrendt S."/>
            <person name="Ng V."/>
            <person name="Barry K."/>
            <person name="Daum C."/>
            <person name="Grigoriev I.V."/>
            <person name="Hilden K.S."/>
            <person name="Makela M.R."/>
            <person name="de Vries R.P."/>
        </authorList>
    </citation>
    <scope>NUCLEOTIDE SEQUENCE [LARGE SCALE GENOMIC DNA]</scope>
    <source>
        <strain evidence="2">OM18370.1</strain>
    </source>
</reference>
<protein>
    <submittedName>
        <fullName evidence="2">Uncharacterized protein</fullName>
    </submittedName>
</protein>
<gene>
    <name evidence="2" type="ORF">BD311DRAFT_669586</name>
</gene>
<evidence type="ECO:0000256" key="1">
    <source>
        <dbReference type="SAM" id="MobiDB-lite"/>
    </source>
</evidence>
<proteinExistence type="predicted"/>
<feature type="region of interest" description="Disordered" evidence="1">
    <location>
        <begin position="178"/>
        <end position="276"/>
    </location>
</feature>
<feature type="region of interest" description="Disordered" evidence="1">
    <location>
        <begin position="33"/>
        <end position="154"/>
    </location>
</feature>
<dbReference type="OrthoDB" id="2976199at2759"/>
<feature type="compositionally biased region" description="Low complexity" evidence="1">
    <location>
        <begin position="44"/>
        <end position="63"/>
    </location>
</feature>
<feature type="compositionally biased region" description="Low complexity" evidence="1">
    <location>
        <begin position="210"/>
        <end position="231"/>
    </location>
</feature>